<evidence type="ECO:0000256" key="3">
    <source>
        <dbReference type="RuleBase" id="RU000384"/>
    </source>
</evidence>
<dbReference type="STRING" id="28234.SAMN04488588_0644"/>
<dbReference type="Pfam" id="PF03951">
    <property type="entry name" value="Gln-synt_N"/>
    <property type="match status" value="1"/>
</dbReference>
<evidence type="ECO:0000256" key="2">
    <source>
        <dbReference type="PROSITE-ProRule" id="PRU01331"/>
    </source>
</evidence>
<dbReference type="Gene3D" id="3.30.590.10">
    <property type="entry name" value="Glutamine synthetase/guanido kinase, catalytic domain"/>
    <property type="match status" value="1"/>
</dbReference>
<name>A0A1G6JUZ5_9BACT</name>
<evidence type="ECO:0000256" key="1">
    <source>
        <dbReference type="ARBA" id="ARBA00009897"/>
    </source>
</evidence>
<dbReference type="GO" id="GO:0005737">
    <property type="term" value="C:cytoplasm"/>
    <property type="evidence" value="ECO:0007669"/>
    <property type="project" value="TreeGrafter"/>
</dbReference>
<dbReference type="EMBL" id="SRME01000002">
    <property type="protein sequence ID" value="TGG88330.1"/>
    <property type="molecule type" value="Genomic_DNA"/>
</dbReference>
<evidence type="ECO:0000313" key="8">
    <source>
        <dbReference type="Proteomes" id="UP000297288"/>
    </source>
</evidence>
<reference evidence="5 7" key="1">
    <citation type="submission" date="2016-10" db="EMBL/GenBank/DDBJ databases">
        <authorList>
            <person name="de Groot N.N."/>
        </authorList>
    </citation>
    <scope>NUCLEOTIDE SEQUENCE [LARGE SCALE GENOMIC DNA]</scope>
    <source>
        <strain evidence="5 7">WG14</strain>
    </source>
</reference>
<dbReference type="SUPFAM" id="SSF54368">
    <property type="entry name" value="Glutamine synthetase, N-terminal domain"/>
    <property type="match status" value="1"/>
</dbReference>
<keyword evidence="7" id="KW-1185">Reference proteome</keyword>
<dbReference type="PANTHER" id="PTHR43407:SF1">
    <property type="entry name" value="LENGSIN"/>
    <property type="match status" value="1"/>
</dbReference>
<comment type="similarity">
    <text evidence="1 2 3">Belongs to the glutamine synthetase family.</text>
</comment>
<dbReference type="InterPro" id="IPR014746">
    <property type="entry name" value="Gln_synth/guanido_kin_cat_dom"/>
</dbReference>
<sequence length="452" mass="51305">MILKKYDGDLSSVDFLDMMMIDISGNMRHVSIAKSYITDNIFEEGIGFDASNLGFAKVTKSDMVAIPDMNKAFVEEKDGFKILHVFCDVVDPFDNERSFEHYPRNVIKNTVKYLNELGIADTAKLLVELEFHVFDEVRYSSAHNHSYYSLNSSEGIGESFGSLPRMPHDSGYHKLYPEEKYFTYRNTIVSILEGLGIPIKYHHHEVGIAQLEIEVNFMDLEEVADNISIAKWVIKQVANEMNLYVTFMPKPIYKMPGNGMHVHQFLVKDGKSLFVGDKEHGLSDIGLNYICGILDHALSGSLLAFTNPSTNSYKRLVPGFEAPISATYAKGSRSAAIRVPGYLKKNAVRIEYRTGDATSNFYYSFAAMVLAGVDGILNKLDPKERGYNSTDNMEDKIFPLDLDAVLNGLKQDHKYLEKVFPESLIEEWIKIKRKEANYVYNAPTPQEYELYF</sequence>
<dbReference type="SUPFAM" id="SSF55931">
    <property type="entry name" value="Glutamine synthetase/guanido kinase"/>
    <property type="match status" value="1"/>
</dbReference>
<dbReference type="Proteomes" id="UP000199322">
    <property type="component" value="Unassembled WGS sequence"/>
</dbReference>
<feature type="domain" description="GS catalytic" evidence="4">
    <location>
        <begin position="103"/>
        <end position="452"/>
    </location>
</feature>
<dbReference type="InterPro" id="IPR036651">
    <property type="entry name" value="Gln_synt_N_sf"/>
</dbReference>
<dbReference type="SMART" id="SM01230">
    <property type="entry name" value="Gln-synt_C"/>
    <property type="match status" value="1"/>
</dbReference>
<dbReference type="InterPro" id="IPR008147">
    <property type="entry name" value="Gln_synt_N"/>
</dbReference>
<dbReference type="Proteomes" id="UP000297288">
    <property type="component" value="Unassembled WGS sequence"/>
</dbReference>
<evidence type="ECO:0000313" key="7">
    <source>
        <dbReference type="Proteomes" id="UP000199322"/>
    </source>
</evidence>
<dbReference type="GO" id="GO:0004356">
    <property type="term" value="F:glutamine synthetase activity"/>
    <property type="evidence" value="ECO:0007669"/>
    <property type="project" value="InterPro"/>
</dbReference>
<dbReference type="EMBL" id="FMYV01000002">
    <property type="protein sequence ID" value="SDC22599.1"/>
    <property type="molecule type" value="Genomic_DNA"/>
</dbReference>
<dbReference type="GO" id="GO:0016020">
    <property type="term" value="C:membrane"/>
    <property type="evidence" value="ECO:0007669"/>
    <property type="project" value="TreeGrafter"/>
</dbReference>
<dbReference type="Pfam" id="PF00120">
    <property type="entry name" value="Gln-synt_C"/>
    <property type="match status" value="1"/>
</dbReference>
<evidence type="ECO:0000313" key="5">
    <source>
        <dbReference type="EMBL" id="SDC22599.1"/>
    </source>
</evidence>
<dbReference type="GO" id="GO:0006542">
    <property type="term" value="P:glutamine biosynthetic process"/>
    <property type="evidence" value="ECO:0007669"/>
    <property type="project" value="InterPro"/>
</dbReference>
<accession>A0A1G6JUZ5</accession>
<gene>
    <name evidence="6" type="ORF">E4650_04625</name>
    <name evidence="5" type="ORF">SAMN04488588_0644</name>
</gene>
<dbReference type="GO" id="GO:0019740">
    <property type="term" value="P:nitrogen utilization"/>
    <property type="evidence" value="ECO:0007669"/>
    <property type="project" value="TreeGrafter"/>
</dbReference>
<dbReference type="AlphaFoldDB" id="A0A1G6JUZ5"/>
<reference evidence="6 8" key="2">
    <citation type="submission" date="2019-04" db="EMBL/GenBank/DDBJ databases">
        <title>Draft genome sequence data and analysis of a Fermenting Bacterium, Geotoga petraea strain HO-Geo1, isolated from heavy-oil petroleum reservoir in Russia.</title>
        <authorList>
            <person name="Grouzdev D.S."/>
            <person name="Semenova E.M."/>
            <person name="Sokolova D.S."/>
            <person name="Tourova T.P."/>
            <person name="Poltaraus A.B."/>
            <person name="Nazina T.N."/>
        </authorList>
    </citation>
    <scope>NUCLEOTIDE SEQUENCE [LARGE SCALE GENOMIC DNA]</scope>
    <source>
        <strain evidence="6 8">HO-Geo1</strain>
    </source>
</reference>
<organism evidence="5 7">
    <name type="scientific">Geotoga petraea</name>
    <dbReference type="NCBI Taxonomy" id="28234"/>
    <lineage>
        <taxon>Bacteria</taxon>
        <taxon>Thermotogati</taxon>
        <taxon>Thermotogota</taxon>
        <taxon>Thermotogae</taxon>
        <taxon>Petrotogales</taxon>
        <taxon>Petrotogaceae</taxon>
        <taxon>Geotoga</taxon>
    </lineage>
</organism>
<evidence type="ECO:0000313" key="6">
    <source>
        <dbReference type="EMBL" id="TGG88330.1"/>
    </source>
</evidence>
<dbReference type="OrthoDB" id="9807095at2"/>
<dbReference type="Gene3D" id="3.10.20.70">
    <property type="entry name" value="Glutamine synthetase, N-terminal domain"/>
    <property type="match status" value="1"/>
</dbReference>
<dbReference type="PROSITE" id="PS51987">
    <property type="entry name" value="GS_CATALYTIC"/>
    <property type="match status" value="1"/>
</dbReference>
<dbReference type="InterPro" id="IPR008146">
    <property type="entry name" value="Gln_synth_cat_dom"/>
</dbReference>
<protein>
    <submittedName>
        <fullName evidence="5">Glutamine synthetase</fullName>
    </submittedName>
</protein>
<evidence type="ECO:0000259" key="4">
    <source>
        <dbReference type="PROSITE" id="PS51987"/>
    </source>
</evidence>
<proteinExistence type="inferred from homology"/>
<dbReference type="PANTHER" id="PTHR43407">
    <property type="entry name" value="GLUTAMINE SYNTHETASE"/>
    <property type="match status" value="1"/>
</dbReference>
<dbReference type="RefSeq" id="WP_091402751.1">
    <property type="nucleotide sequence ID" value="NZ_FMYV01000002.1"/>
</dbReference>